<reference evidence="1 2" key="2">
    <citation type="journal article" date="2012" name="Nucleic Acids Res.">
        <title>Massive gene acquisitions in Mycobacterium indicus pranii provide a perspective on mycobacterial evolution.</title>
        <authorList>
            <person name="Saini V."/>
            <person name="Raghuvanshi S."/>
            <person name="Khurana J.P."/>
            <person name="Ahmed N."/>
            <person name="Hasnain S.E."/>
            <person name="Tyagi A.K."/>
            <person name="Tyagi A.K."/>
        </authorList>
    </citation>
    <scope>NUCLEOTIDE SEQUENCE [LARGE SCALE GENOMIC DNA]</scope>
    <source>
        <strain evidence="2">DSM 45239 / MTCC 9506</strain>
    </source>
</reference>
<name>J9WG41_MYCIP</name>
<evidence type="ECO:0000313" key="2">
    <source>
        <dbReference type="Proteomes" id="UP000007329"/>
    </source>
</evidence>
<accession>J9WG41</accession>
<proteinExistence type="predicted"/>
<dbReference type="AlphaFoldDB" id="J9WG41"/>
<dbReference type="Proteomes" id="UP000007329">
    <property type="component" value="Chromosome"/>
</dbReference>
<protein>
    <submittedName>
        <fullName evidence="1">Uncharacterized protein</fullName>
    </submittedName>
</protein>
<dbReference type="EMBL" id="CP002275">
    <property type="protein sequence ID" value="AFS15138.1"/>
    <property type="molecule type" value="Genomic_DNA"/>
</dbReference>
<reference evidence="1 2" key="1">
    <citation type="journal article" date="2007" name="PLoS ONE">
        <title>Molecular analysis of a leprosy immunotherapeutic bacillus provides insights into Mycobacterium evolution.</title>
        <authorList>
            <person name="Ahmed N."/>
            <person name="Saini V."/>
            <person name="Raghuvanshi S."/>
            <person name="Khurana J.P."/>
            <person name="Tyagi A.K."/>
            <person name="Tyagi A.K."/>
            <person name="Hasnain S.E."/>
        </authorList>
    </citation>
    <scope>NUCLEOTIDE SEQUENCE [LARGE SCALE GENOMIC DNA]</scope>
    <source>
        <strain evidence="1">MTCC 9506</strain>
    </source>
</reference>
<evidence type="ECO:0000313" key="1">
    <source>
        <dbReference type="EMBL" id="AFS15138.1"/>
    </source>
</evidence>
<dbReference type="KEGG" id="mid:MIP_04642"/>
<dbReference type="HOGENOM" id="CLU_3082044_0_0_11"/>
<sequence length="52" mass="5851">MNPVEGQADWDRDRGADRFRRRFLTASRLGDRTGCVRRDVNDQLAGFGPGSV</sequence>
<gene>
    <name evidence="1" type="ORF">MIP_04642</name>
</gene>
<organism evidence="1 2">
    <name type="scientific">Mycobacterium indicus pranii (strain DSM 45239 / MTCC 9506)</name>
    <dbReference type="NCBI Taxonomy" id="1232724"/>
    <lineage>
        <taxon>Bacteria</taxon>
        <taxon>Bacillati</taxon>
        <taxon>Actinomycetota</taxon>
        <taxon>Actinomycetes</taxon>
        <taxon>Mycobacteriales</taxon>
        <taxon>Mycobacteriaceae</taxon>
        <taxon>Mycobacterium</taxon>
        <taxon>Mycobacterium avium complex (MAC)</taxon>
    </lineage>
</organism>